<organism evidence="2 3">
    <name type="scientific">Prorocentrum cordatum</name>
    <dbReference type="NCBI Taxonomy" id="2364126"/>
    <lineage>
        <taxon>Eukaryota</taxon>
        <taxon>Sar</taxon>
        <taxon>Alveolata</taxon>
        <taxon>Dinophyceae</taxon>
        <taxon>Prorocentrales</taxon>
        <taxon>Prorocentraceae</taxon>
        <taxon>Prorocentrum</taxon>
    </lineage>
</organism>
<evidence type="ECO:0000256" key="1">
    <source>
        <dbReference type="SAM" id="MobiDB-lite"/>
    </source>
</evidence>
<feature type="region of interest" description="Disordered" evidence="1">
    <location>
        <begin position="1"/>
        <end position="32"/>
    </location>
</feature>
<name>A0ABN9TEL0_9DINO</name>
<reference evidence="2" key="1">
    <citation type="submission" date="2023-10" db="EMBL/GenBank/DDBJ databases">
        <authorList>
            <person name="Chen Y."/>
            <person name="Shah S."/>
            <person name="Dougan E. K."/>
            <person name="Thang M."/>
            <person name="Chan C."/>
        </authorList>
    </citation>
    <scope>NUCLEOTIDE SEQUENCE [LARGE SCALE GENOMIC DNA]</scope>
</reference>
<evidence type="ECO:0000313" key="3">
    <source>
        <dbReference type="Proteomes" id="UP001189429"/>
    </source>
</evidence>
<gene>
    <name evidence="2" type="ORF">PCOR1329_LOCUS38370</name>
</gene>
<dbReference type="Proteomes" id="UP001189429">
    <property type="component" value="Unassembled WGS sequence"/>
</dbReference>
<dbReference type="EMBL" id="CAUYUJ010014646">
    <property type="protein sequence ID" value="CAK0844229.1"/>
    <property type="molecule type" value="Genomic_DNA"/>
</dbReference>
<accession>A0ABN9TEL0</accession>
<sequence length="136" mass="15067">MGSKSGEEKRREEKQEHLLEPTKQRPKTSSDAVVTFRRAGRRLTLTSKKHTPRSIGGTEEAMGACCRLQEAPKGPPEAVHAARWAHAAVVYKEAHSHMLLMSNPAGIGKYPPISKNATIDRDFRLEEGGQDRGHQC</sequence>
<feature type="compositionally biased region" description="Basic and acidic residues" evidence="1">
    <location>
        <begin position="1"/>
        <end position="23"/>
    </location>
</feature>
<keyword evidence="3" id="KW-1185">Reference proteome</keyword>
<evidence type="ECO:0000313" key="2">
    <source>
        <dbReference type="EMBL" id="CAK0844229.1"/>
    </source>
</evidence>
<proteinExistence type="predicted"/>
<protein>
    <submittedName>
        <fullName evidence="2">Uncharacterized protein</fullName>
    </submittedName>
</protein>
<comment type="caution">
    <text evidence="2">The sequence shown here is derived from an EMBL/GenBank/DDBJ whole genome shotgun (WGS) entry which is preliminary data.</text>
</comment>